<dbReference type="Proteomes" id="UP001152795">
    <property type="component" value="Unassembled WGS sequence"/>
</dbReference>
<comment type="caution">
    <text evidence="1">The sequence shown here is derived from an EMBL/GenBank/DDBJ whole genome shotgun (WGS) entry which is preliminary data.</text>
</comment>
<keyword evidence="2" id="KW-1185">Reference proteome</keyword>
<sequence>MKWLPSILETNVWRSNYVNFGTSKQSGFPHQKRAYKINSKMMLTSQMANYEVKLPGKPSHDTPPDNYQLCRQCLGFLFDDIIKLVSELPSSKQSILKIIANMFNLLGVLTPVFTEMKVLFQELCESKLGWDEPLSELLYHKWQRCCNELNKTSIPRLELLSALILARLMAKVTSALQSVIGIDIIKCRTDSITALFWIQGKEKEWKTFVENRINEIRSLVPVECWFHTPGRDNPADIPSWGAKASQLQTSDTWFHGPSWLVCDEGEWPASKPLSQPSDKCNQELKLN</sequence>
<dbReference type="InterPro" id="IPR008042">
    <property type="entry name" value="Retrotrans_Pao"/>
</dbReference>
<accession>A0A7D9I9W8</accession>
<dbReference type="OrthoDB" id="8038274at2759"/>
<evidence type="ECO:0000313" key="1">
    <source>
        <dbReference type="EMBL" id="CAB4003838.1"/>
    </source>
</evidence>
<name>A0A7D9I9W8_PARCT</name>
<proteinExistence type="predicted"/>
<protein>
    <submittedName>
        <fullName evidence="1">Uncharacterized protein</fullName>
    </submittedName>
</protein>
<gene>
    <name evidence="1" type="ORF">PACLA_8A087835</name>
</gene>
<dbReference type="Pfam" id="PF05380">
    <property type="entry name" value="Peptidase_A17"/>
    <property type="match status" value="1"/>
</dbReference>
<reference evidence="1" key="1">
    <citation type="submission" date="2020-04" db="EMBL/GenBank/DDBJ databases">
        <authorList>
            <person name="Alioto T."/>
            <person name="Alioto T."/>
            <person name="Gomez Garrido J."/>
        </authorList>
    </citation>
    <scope>NUCLEOTIDE SEQUENCE</scope>
    <source>
        <strain evidence="1">A484AB</strain>
    </source>
</reference>
<evidence type="ECO:0000313" key="2">
    <source>
        <dbReference type="Proteomes" id="UP001152795"/>
    </source>
</evidence>
<dbReference type="EMBL" id="CACRXK020004737">
    <property type="protein sequence ID" value="CAB4003838.1"/>
    <property type="molecule type" value="Genomic_DNA"/>
</dbReference>
<dbReference type="PANTHER" id="PTHR22955">
    <property type="entry name" value="RETROTRANSPOSON"/>
    <property type="match status" value="1"/>
</dbReference>
<dbReference type="AlphaFoldDB" id="A0A7D9I9W8"/>
<organism evidence="1 2">
    <name type="scientific">Paramuricea clavata</name>
    <name type="common">Red gorgonian</name>
    <name type="synonym">Violescent sea-whip</name>
    <dbReference type="NCBI Taxonomy" id="317549"/>
    <lineage>
        <taxon>Eukaryota</taxon>
        <taxon>Metazoa</taxon>
        <taxon>Cnidaria</taxon>
        <taxon>Anthozoa</taxon>
        <taxon>Octocorallia</taxon>
        <taxon>Malacalcyonacea</taxon>
        <taxon>Plexauridae</taxon>
        <taxon>Paramuricea</taxon>
    </lineage>
</organism>
<dbReference type="PANTHER" id="PTHR22955:SF77">
    <property type="entry name" value="ASPARTIC PUTATIVE DOMAIN-CONTAINING PROTEIN-RELATED"/>
    <property type="match status" value="1"/>
</dbReference>